<name>A0A2P5AFW7_PARAD</name>
<dbReference type="InterPro" id="IPR018391">
    <property type="entry name" value="PQQ_b-propeller_rpt"/>
</dbReference>
<dbReference type="Pfam" id="PF13360">
    <property type="entry name" value="PQQ_2"/>
    <property type="match status" value="1"/>
</dbReference>
<dbReference type="Proteomes" id="UP000237105">
    <property type="component" value="Unassembled WGS sequence"/>
</dbReference>
<dbReference type="PANTHER" id="PTHR32303">
    <property type="entry name" value="QUINOPROTEIN ALCOHOL DEHYDROGENASE (CYTOCHROME C)"/>
    <property type="match status" value="1"/>
</dbReference>
<dbReference type="OrthoDB" id="416253at2759"/>
<proteinExistence type="inferred from homology"/>
<comment type="cofactor">
    <cofactor evidence="1">
        <name>pyrroloquinoline quinone</name>
        <dbReference type="ChEBI" id="CHEBI:58442"/>
    </cofactor>
</comment>
<keyword evidence="4" id="KW-1133">Transmembrane helix</keyword>
<dbReference type="InterPro" id="IPR002372">
    <property type="entry name" value="PQQ_rpt_dom"/>
</dbReference>
<feature type="domain" description="Pyrrolo-quinoline quinone repeat" evidence="5">
    <location>
        <begin position="75"/>
        <end position="200"/>
    </location>
</feature>
<comment type="similarity">
    <text evidence="2">Belongs to the bacterial PQQ dehydrogenase family.</text>
</comment>
<dbReference type="Gene3D" id="2.140.10.10">
    <property type="entry name" value="Quinoprotein alcohol dehydrogenase-like superfamily"/>
    <property type="match status" value="1"/>
</dbReference>
<keyword evidence="4" id="KW-0472">Membrane</keyword>
<evidence type="ECO:0000256" key="1">
    <source>
        <dbReference type="ARBA" id="ARBA00001931"/>
    </source>
</evidence>
<evidence type="ECO:0000259" key="5">
    <source>
        <dbReference type="Pfam" id="PF13360"/>
    </source>
</evidence>
<feature type="transmembrane region" description="Helical" evidence="4">
    <location>
        <begin position="212"/>
        <end position="232"/>
    </location>
</feature>
<dbReference type="PANTHER" id="PTHR32303:SF10">
    <property type="entry name" value="OUTER MEMBRANE PROTEIN ASSEMBLY FACTOR BAMB"/>
    <property type="match status" value="1"/>
</dbReference>
<dbReference type="EMBL" id="JXTB01000613">
    <property type="protein sequence ID" value="PON35429.1"/>
    <property type="molecule type" value="Genomic_DNA"/>
</dbReference>
<evidence type="ECO:0000256" key="4">
    <source>
        <dbReference type="SAM" id="Phobius"/>
    </source>
</evidence>
<protein>
    <submittedName>
        <fullName evidence="6">PQQ-dependent membrane bound dehydrogenase, glucose/quinate/shikimate-related</fullName>
    </submittedName>
</protein>
<dbReference type="STRING" id="3476.A0A2P5AFW7"/>
<dbReference type="InterPro" id="IPR011047">
    <property type="entry name" value="Quinoprotein_ADH-like_sf"/>
</dbReference>
<dbReference type="SUPFAM" id="SSF50998">
    <property type="entry name" value="Quinoprotein alcohol dehydrogenase-like"/>
    <property type="match status" value="1"/>
</dbReference>
<dbReference type="AlphaFoldDB" id="A0A2P5AFW7"/>
<gene>
    <name evidence="6" type="ORF">PanWU01x14_336650</name>
</gene>
<dbReference type="SMART" id="SM00564">
    <property type="entry name" value="PQQ"/>
    <property type="match status" value="3"/>
</dbReference>
<evidence type="ECO:0000256" key="3">
    <source>
        <dbReference type="ARBA" id="ARBA00023002"/>
    </source>
</evidence>
<evidence type="ECO:0000313" key="7">
    <source>
        <dbReference type="Proteomes" id="UP000237105"/>
    </source>
</evidence>
<comment type="caution">
    <text evidence="6">The sequence shown here is derived from an EMBL/GenBank/DDBJ whole genome shotgun (WGS) entry which is preliminary data.</text>
</comment>
<dbReference type="GO" id="GO:0016491">
    <property type="term" value="F:oxidoreductase activity"/>
    <property type="evidence" value="ECO:0007669"/>
    <property type="project" value="UniProtKB-KW"/>
</dbReference>
<keyword evidence="3" id="KW-0560">Oxidoreductase</keyword>
<keyword evidence="4" id="KW-0812">Transmembrane</keyword>
<feature type="non-terminal residue" evidence="6">
    <location>
        <position position="1"/>
    </location>
</feature>
<reference evidence="7" key="1">
    <citation type="submission" date="2016-06" db="EMBL/GenBank/DDBJ databases">
        <title>Parallel loss of symbiosis genes in relatives of nitrogen-fixing non-legume Parasponia.</title>
        <authorList>
            <person name="Van Velzen R."/>
            <person name="Holmer R."/>
            <person name="Bu F."/>
            <person name="Rutten L."/>
            <person name="Van Zeijl A."/>
            <person name="Liu W."/>
            <person name="Santuari L."/>
            <person name="Cao Q."/>
            <person name="Sharma T."/>
            <person name="Shen D."/>
            <person name="Roswanjaya Y."/>
            <person name="Wardhani T."/>
            <person name="Kalhor M.S."/>
            <person name="Jansen J."/>
            <person name="Van den Hoogen J."/>
            <person name="Gungor B."/>
            <person name="Hartog M."/>
            <person name="Hontelez J."/>
            <person name="Verver J."/>
            <person name="Yang W.-C."/>
            <person name="Schijlen E."/>
            <person name="Repin R."/>
            <person name="Schilthuizen M."/>
            <person name="Schranz E."/>
            <person name="Heidstra R."/>
            <person name="Miyata K."/>
            <person name="Fedorova E."/>
            <person name="Kohlen W."/>
            <person name="Bisseling T."/>
            <person name="Smit S."/>
            <person name="Geurts R."/>
        </authorList>
    </citation>
    <scope>NUCLEOTIDE SEQUENCE [LARGE SCALE GENOMIC DNA]</scope>
    <source>
        <strain evidence="7">cv. WU1-14</strain>
    </source>
</reference>
<organism evidence="6 7">
    <name type="scientific">Parasponia andersonii</name>
    <name type="common">Sponia andersonii</name>
    <dbReference type="NCBI Taxonomy" id="3476"/>
    <lineage>
        <taxon>Eukaryota</taxon>
        <taxon>Viridiplantae</taxon>
        <taxon>Streptophyta</taxon>
        <taxon>Embryophyta</taxon>
        <taxon>Tracheophyta</taxon>
        <taxon>Spermatophyta</taxon>
        <taxon>Magnoliopsida</taxon>
        <taxon>eudicotyledons</taxon>
        <taxon>Gunneridae</taxon>
        <taxon>Pentapetalae</taxon>
        <taxon>rosids</taxon>
        <taxon>fabids</taxon>
        <taxon>Rosales</taxon>
        <taxon>Cannabaceae</taxon>
        <taxon>Parasponia</taxon>
    </lineage>
</organism>
<evidence type="ECO:0000313" key="6">
    <source>
        <dbReference type="EMBL" id="PON35429.1"/>
    </source>
</evidence>
<evidence type="ECO:0000256" key="2">
    <source>
        <dbReference type="ARBA" id="ARBA00008156"/>
    </source>
</evidence>
<keyword evidence="7" id="KW-1185">Reference proteome</keyword>
<accession>A0A2P5AFW7</accession>
<sequence length="252" mass="27272">IQQCQEKENNQTVPRHPDECIKLDNHLNSILALDLDSGKIRWHRQLGGYDVWFFVCSSSLSTPDCPPGPSPDTDLVWALDRDNGNVLWSTEAGPGGPVGGVWGGATDNKRVYTNIANSDRKNFTLRPSKLVTTAGGWVAMEAKTGKILWSTADPSNATALGPVTVANGVVFAGSTHLKGPIYAINARSGKVTWSYETRATVYGGISVSNGCIYVMLVMGIASVWVVSFFTLVEPPYLPFASLDMHAISKRIM</sequence>